<dbReference type="STRING" id="50429.A0A2B4RBC8"/>
<dbReference type="PROSITE" id="PS50017">
    <property type="entry name" value="DEATH_DOMAIN"/>
    <property type="match status" value="1"/>
</dbReference>
<evidence type="ECO:0000313" key="5">
    <source>
        <dbReference type="Proteomes" id="UP000225706"/>
    </source>
</evidence>
<dbReference type="Pfam" id="PF26215">
    <property type="entry name" value="HTH_animal"/>
    <property type="match status" value="1"/>
</dbReference>
<feature type="region of interest" description="Disordered" evidence="1">
    <location>
        <begin position="325"/>
        <end position="346"/>
    </location>
</feature>
<dbReference type="InterPro" id="IPR011029">
    <property type="entry name" value="DEATH-like_dom_sf"/>
</dbReference>
<evidence type="ECO:0000256" key="1">
    <source>
        <dbReference type="SAM" id="MobiDB-lite"/>
    </source>
</evidence>
<dbReference type="CDD" id="cd01670">
    <property type="entry name" value="Death"/>
    <property type="match status" value="1"/>
</dbReference>
<feature type="domain" description="Reverse transcriptase" evidence="3">
    <location>
        <begin position="1"/>
        <end position="250"/>
    </location>
</feature>
<keyword evidence="5" id="KW-1185">Reference proteome</keyword>
<dbReference type="InterPro" id="IPR000488">
    <property type="entry name" value="Death_dom"/>
</dbReference>
<gene>
    <name evidence="4" type="ORF">AWC38_SpisGene22309</name>
</gene>
<feature type="domain" description="Death" evidence="2">
    <location>
        <begin position="680"/>
        <end position="747"/>
    </location>
</feature>
<feature type="compositionally biased region" description="Acidic residues" evidence="1">
    <location>
        <begin position="652"/>
        <end position="662"/>
    </location>
</feature>
<reference evidence="5" key="1">
    <citation type="journal article" date="2017" name="bioRxiv">
        <title>Comparative analysis of the genomes of Stylophora pistillata and Acropora digitifera provides evidence for extensive differences between species of corals.</title>
        <authorList>
            <person name="Voolstra C.R."/>
            <person name="Li Y."/>
            <person name="Liew Y.J."/>
            <person name="Baumgarten S."/>
            <person name="Zoccola D."/>
            <person name="Flot J.-F."/>
            <person name="Tambutte S."/>
            <person name="Allemand D."/>
            <person name="Aranda M."/>
        </authorList>
    </citation>
    <scope>NUCLEOTIDE SEQUENCE [LARGE SCALE GENOMIC DNA]</scope>
</reference>
<dbReference type="OrthoDB" id="5988153at2759"/>
<dbReference type="SUPFAM" id="SSF56672">
    <property type="entry name" value="DNA/RNA polymerases"/>
    <property type="match status" value="1"/>
</dbReference>
<dbReference type="GO" id="GO:0007165">
    <property type="term" value="P:signal transduction"/>
    <property type="evidence" value="ECO:0007669"/>
    <property type="project" value="InterPro"/>
</dbReference>
<feature type="region of interest" description="Disordered" evidence="1">
    <location>
        <begin position="649"/>
        <end position="678"/>
    </location>
</feature>
<evidence type="ECO:0000313" key="4">
    <source>
        <dbReference type="EMBL" id="PFX13595.1"/>
    </source>
</evidence>
<dbReference type="InterPro" id="IPR000477">
    <property type="entry name" value="RT_dom"/>
</dbReference>
<dbReference type="Pfam" id="PF00531">
    <property type="entry name" value="Death"/>
    <property type="match status" value="1"/>
</dbReference>
<dbReference type="Gene3D" id="1.10.533.10">
    <property type="entry name" value="Death Domain, Fas"/>
    <property type="match status" value="1"/>
</dbReference>
<dbReference type="InterPro" id="IPR058912">
    <property type="entry name" value="HTH_animal"/>
</dbReference>
<dbReference type="CDD" id="cd00304">
    <property type="entry name" value="RT_like"/>
    <property type="match status" value="1"/>
</dbReference>
<evidence type="ECO:0000259" key="2">
    <source>
        <dbReference type="PROSITE" id="PS50017"/>
    </source>
</evidence>
<proteinExistence type="predicted"/>
<dbReference type="PROSITE" id="PS50878">
    <property type="entry name" value="RT_POL"/>
    <property type="match status" value="1"/>
</dbReference>
<dbReference type="AlphaFoldDB" id="A0A2B4RBC8"/>
<dbReference type="PANTHER" id="PTHR21301">
    <property type="entry name" value="REVERSE TRANSCRIPTASE"/>
    <property type="match status" value="1"/>
</dbReference>
<evidence type="ECO:0000259" key="3">
    <source>
        <dbReference type="PROSITE" id="PS50878"/>
    </source>
</evidence>
<dbReference type="Pfam" id="PF00078">
    <property type="entry name" value="RVT_1"/>
    <property type="match status" value="1"/>
</dbReference>
<dbReference type="SUPFAM" id="SSF47986">
    <property type="entry name" value="DEATH domain"/>
    <property type="match status" value="1"/>
</dbReference>
<dbReference type="InterPro" id="IPR043502">
    <property type="entry name" value="DNA/RNA_pol_sf"/>
</dbReference>
<name>A0A2B4RBC8_STYPI</name>
<accession>A0A2B4RBC8</accession>
<feature type="compositionally biased region" description="Low complexity" evidence="1">
    <location>
        <begin position="331"/>
        <end position="346"/>
    </location>
</feature>
<organism evidence="4 5">
    <name type="scientific">Stylophora pistillata</name>
    <name type="common">Smooth cauliflower coral</name>
    <dbReference type="NCBI Taxonomy" id="50429"/>
    <lineage>
        <taxon>Eukaryota</taxon>
        <taxon>Metazoa</taxon>
        <taxon>Cnidaria</taxon>
        <taxon>Anthozoa</taxon>
        <taxon>Hexacorallia</taxon>
        <taxon>Scleractinia</taxon>
        <taxon>Astrocoeniina</taxon>
        <taxon>Pocilloporidae</taxon>
        <taxon>Stylophora</taxon>
    </lineage>
</organism>
<protein>
    <recommendedName>
        <fullName evidence="6">Death domain-containing protein</fullName>
    </recommendedName>
</protein>
<dbReference type="PANTHER" id="PTHR21301:SF10">
    <property type="entry name" value="REVERSE TRANSCRIPTASE DOMAIN-CONTAINING PROTEIN"/>
    <property type="match status" value="1"/>
</dbReference>
<sequence length="763" mass="87948">MLCFISYGYTHPDTLSFAGFTNVLWKMMQVFEGFIWKKGAFTTYLKSLKDSQKRGRVPGKIDHKIVCRRQGRIIEFVVIKQFVNTEDFINATKTVQIPDDYKLVSFDVKSLFTSIPLELALQCTETAIRQSTDPLPLPTDDIMDLLNICLTSTYFQYNGKHYKQLHGTAMGSPVSVVIAEIVMQNIEERALSTCRQTIPLWLRYVDDTFTAVRHDEIDAFHNHLNEQNTDIQFTREVEENGKLPFLDCLVSHNDNSLRTTVYRKPTHTDRLLDESSYNPTSHKATTIRTLTRRAQLVCDSTDSLSDENKYLHRVFTKNNYNNDFIRRNTHRPTTTTETNDTATPTTTATIPYIKGMSENISRILLPFNIRVAHKPITTLRQLLTNVKDKDEPRNRQGTIYKINCSDCQASYIGETGRNLTTRLTEHRRATRKGCRNVSHYHRQQSFLGLHSPGRSDYTFTSFYIDRLYLNLFMIPNRCTMPFGCFSVYCGRKSNLPVYTTEEGIEKFKSNPQVYTTQEGTEEIKSNPQVYTTQEGIEKIKSNPHVYTTQEGREKIKSNPQVYTTHEGTEEINAQCTMPFGYFSVYCGRKSNSPVYTTEEGIDKIKSNPQVYTTQEGTEEIKSNPQSVRAIYIFCIFNIQIIMQALTFHPSEPDDEDRDDSSEDQPPASGQDLPVKQGVPTDEELEDLGQSIGIKWEQLGRRLNFSDEKLQEIDLDKRFLSQKAYQMLKEWKHRDGPDATYQNLYAALSHKFVSRKDLAEKYCK</sequence>
<comment type="caution">
    <text evidence="4">The sequence shown here is derived from an EMBL/GenBank/DDBJ whole genome shotgun (WGS) entry which is preliminary data.</text>
</comment>
<evidence type="ECO:0008006" key="6">
    <source>
        <dbReference type="Google" id="ProtNLM"/>
    </source>
</evidence>
<dbReference type="Proteomes" id="UP000225706">
    <property type="component" value="Unassembled WGS sequence"/>
</dbReference>
<dbReference type="EMBL" id="LSMT01000937">
    <property type="protein sequence ID" value="PFX13595.1"/>
    <property type="molecule type" value="Genomic_DNA"/>
</dbReference>
<dbReference type="SMART" id="SM00005">
    <property type="entry name" value="DEATH"/>
    <property type="match status" value="1"/>
</dbReference>